<dbReference type="PANTHER" id="PTHR11680:SF35">
    <property type="entry name" value="SERINE HYDROXYMETHYLTRANSFERASE 1"/>
    <property type="match status" value="1"/>
</dbReference>
<dbReference type="InterPro" id="IPR019798">
    <property type="entry name" value="Ser_HO-MeTrfase_PLP_BS"/>
</dbReference>
<dbReference type="GeneID" id="90448359"/>
<keyword evidence="6" id="KW-0963">Cytoplasm</keyword>
<keyword evidence="9" id="KW-1185">Reference proteome</keyword>
<dbReference type="InterPro" id="IPR015422">
    <property type="entry name" value="PyrdxlP-dep_Trfase_small"/>
</dbReference>
<dbReference type="NCBIfam" id="NF000586">
    <property type="entry name" value="PRK00011.1"/>
    <property type="match status" value="1"/>
</dbReference>
<dbReference type="Gene3D" id="3.40.640.10">
    <property type="entry name" value="Type I PLP-dependent aspartate aminotransferase-like (Major domain)"/>
    <property type="match status" value="1"/>
</dbReference>
<dbReference type="InterPro" id="IPR015424">
    <property type="entry name" value="PyrdxlP-dep_Trfase"/>
</dbReference>
<sequence>MDYGRIYEIVNGHTRFYADSLPMIASENITSKFVRRCYLSDLGHRYAEGKVGERYYQGCIFIDEIESSAIALTKELFEAEHANVQPVSGVVANLAVFFALTDPGDKIMAYSVPCGGHISHDRVSAAGLRGLSTLYYPFDNDSFEIDIDATRNIALKEKPKLFVLGTSLILFKQPVEEIKEIADEINARVMFDASHVLGLIAGRQFQKPLKEGADVMTGSTHKTFFGPQRAVILCRRELADVIDRSVFPGVVSNHHLNTLAGYAVSAMEMKIYGEDYARQVIDNARKLAERLHELGLDVVGENRGFTETHQVAVDVSRHGGGEKVAEKLEAAGIILNKNLLPWDSLKDTVNPSGIRMGVQELTRLGMKEPEMEEIAEIIYGVISGKISEKEAGNRVKQLKSEFNTIKYTFEEHLAYEFPEIC</sequence>
<dbReference type="EC" id="2.1.2.-" evidence="6"/>
<dbReference type="Gene3D" id="3.90.1150.10">
    <property type="entry name" value="Aspartate Aminotransferase, domain 1"/>
    <property type="match status" value="1"/>
</dbReference>
<evidence type="ECO:0000313" key="9">
    <source>
        <dbReference type="Proteomes" id="UP001492541"/>
    </source>
</evidence>
<evidence type="ECO:0000256" key="2">
    <source>
        <dbReference type="ARBA" id="ARBA00006376"/>
    </source>
</evidence>
<dbReference type="InterPro" id="IPR015421">
    <property type="entry name" value="PyrdxlP-dep_Trfase_major"/>
</dbReference>
<dbReference type="EMBL" id="CP087714">
    <property type="protein sequence ID" value="XAT64107.1"/>
    <property type="molecule type" value="Genomic_DNA"/>
</dbReference>
<evidence type="ECO:0000259" key="7">
    <source>
        <dbReference type="Pfam" id="PF00464"/>
    </source>
</evidence>
<feature type="modified residue" description="N6-(pyridoxal phosphate)lysine" evidence="6">
    <location>
        <position position="222"/>
    </location>
</feature>
<dbReference type="SUPFAM" id="SSF53383">
    <property type="entry name" value="PLP-dependent transferases"/>
    <property type="match status" value="1"/>
</dbReference>
<dbReference type="Proteomes" id="UP001492541">
    <property type="component" value="Chromosome"/>
</dbReference>
<comment type="subcellular location">
    <subcellularLocation>
        <location evidence="6">Cytoplasm</location>
    </subcellularLocation>
</comment>
<evidence type="ECO:0000256" key="6">
    <source>
        <dbReference type="HAMAP-Rule" id="MF_00051"/>
    </source>
</evidence>
<evidence type="ECO:0000256" key="1">
    <source>
        <dbReference type="ARBA" id="ARBA00001933"/>
    </source>
</evidence>
<evidence type="ECO:0000313" key="8">
    <source>
        <dbReference type="EMBL" id="XAT64107.1"/>
    </source>
</evidence>
<feature type="binding site" evidence="6">
    <location>
        <begin position="116"/>
        <end position="118"/>
    </location>
    <ligand>
        <name>(6S)-5,6,7,8-tetrahydrofolate</name>
        <dbReference type="ChEBI" id="CHEBI:57453"/>
    </ligand>
</feature>
<name>A0ABZ3H6N7_GEOAI</name>
<protein>
    <recommendedName>
        <fullName evidence="6">Serine hydroxymethyltransferase</fullName>
        <shortName evidence="6">SHMT</shortName>
        <shortName evidence="6">Serine methylase</shortName>
        <ecNumber evidence="6">2.1.2.-</ecNumber>
    </recommendedName>
</protein>
<dbReference type="InterPro" id="IPR049943">
    <property type="entry name" value="Ser_HO-MeTrfase-like"/>
</dbReference>
<feature type="site" description="Plays an important role in substrate specificity" evidence="6">
    <location>
        <position position="221"/>
    </location>
</feature>
<reference evidence="8 9" key="1">
    <citation type="submission" date="2021-11" db="EMBL/GenBank/DDBJ databases">
        <title>Whole genome of Geoglobus acetivorans.</title>
        <authorList>
            <person name="Liu D."/>
        </authorList>
    </citation>
    <scope>NUCLEOTIDE SEQUENCE [LARGE SCALE GENOMIC DNA]</scope>
    <source>
        <strain evidence="8 9">SBH6</strain>
    </source>
</reference>
<keyword evidence="3 6" id="KW-0554">One-carbon metabolism</keyword>
<proteinExistence type="inferred from homology"/>
<comment type="subunit">
    <text evidence="6">Homodimer.</text>
</comment>
<dbReference type="RefSeq" id="WP_193806451.1">
    <property type="nucleotide sequence ID" value="NZ_CP087714.1"/>
</dbReference>
<comment type="pathway">
    <text evidence="6">Amino-acid biosynthesis; glycine biosynthesis; glycine from L-serine: step 1/1.</text>
</comment>
<keyword evidence="6" id="KW-0028">Amino-acid biosynthesis</keyword>
<evidence type="ECO:0000256" key="5">
    <source>
        <dbReference type="ARBA" id="ARBA00022898"/>
    </source>
</evidence>
<feature type="domain" description="Serine hydroxymethyltransferase-like" evidence="7">
    <location>
        <begin position="6"/>
        <end position="378"/>
    </location>
</feature>
<dbReference type="PIRSF" id="PIRSF000412">
    <property type="entry name" value="SHMT"/>
    <property type="match status" value="1"/>
</dbReference>
<evidence type="ECO:0000256" key="4">
    <source>
        <dbReference type="ARBA" id="ARBA00022679"/>
    </source>
</evidence>
<comment type="catalytic activity">
    <reaction evidence="6">
        <text>5,10-methylenetetrahydromethanopterin + glycine + H2O = 5,6,7,8-tetrahydromethanopterin + L-serine</text>
        <dbReference type="Rhea" id="RHEA:47104"/>
        <dbReference type="ChEBI" id="CHEBI:15377"/>
        <dbReference type="ChEBI" id="CHEBI:33384"/>
        <dbReference type="ChEBI" id="CHEBI:57305"/>
        <dbReference type="ChEBI" id="CHEBI:57818"/>
        <dbReference type="ChEBI" id="CHEBI:58103"/>
    </reaction>
</comment>
<dbReference type="CDD" id="cd00378">
    <property type="entry name" value="SHMT"/>
    <property type="match status" value="1"/>
</dbReference>
<dbReference type="InterPro" id="IPR039429">
    <property type="entry name" value="SHMT-like_dom"/>
</dbReference>
<keyword evidence="4 6" id="KW-0808">Transferase</keyword>
<organism evidence="8 9">
    <name type="scientific">Geoglobus acetivorans</name>
    <dbReference type="NCBI Taxonomy" id="565033"/>
    <lineage>
        <taxon>Archaea</taxon>
        <taxon>Methanobacteriati</taxon>
        <taxon>Methanobacteriota</taxon>
        <taxon>Archaeoglobi</taxon>
        <taxon>Archaeoglobales</taxon>
        <taxon>Archaeoglobaceae</taxon>
        <taxon>Geoglobus</taxon>
    </lineage>
</organism>
<comment type="caution">
    <text evidence="6">Lacks conserved residue(s) required for the propagation of feature annotation.</text>
</comment>
<comment type="cofactor">
    <cofactor evidence="1 6">
        <name>pyridoxal 5'-phosphate</name>
        <dbReference type="ChEBI" id="CHEBI:597326"/>
    </cofactor>
</comment>
<keyword evidence="5 6" id="KW-0663">Pyridoxal phosphate</keyword>
<comment type="similarity">
    <text evidence="2 6">Belongs to the SHMT family.</text>
</comment>
<dbReference type="PANTHER" id="PTHR11680">
    <property type="entry name" value="SERINE HYDROXYMETHYLTRANSFERASE"/>
    <property type="match status" value="1"/>
</dbReference>
<dbReference type="HAMAP" id="MF_00051">
    <property type="entry name" value="SHMT"/>
    <property type="match status" value="1"/>
</dbReference>
<dbReference type="PROSITE" id="PS00096">
    <property type="entry name" value="SHMT"/>
    <property type="match status" value="1"/>
</dbReference>
<comment type="function">
    <text evidence="6">Catalyzes the reversible interconversion of serine and glycine with tetrahydromethanopterin (H4MPT) serving as the one-carbon carrier. Also exhibits a pteridine-independent aldolase activity toward beta-hydroxyamino acids, producing glycine and aldehydes, via a retro-aldol mechanism.</text>
</comment>
<accession>A0ABZ3H6N7</accession>
<dbReference type="InterPro" id="IPR001085">
    <property type="entry name" value="Ser_HO-MeTrfase"/>
</dbReference>
<gene>
    <name evidence="6" type="primary">glyA</name>
    <name evidence="8" type="ORF">LPQ35_01700</name>
</gene>
<dbReference type="Pfam" id="PF00464">
    <property type="entry name" value="SHMT"/>
    <property type="match status" value="1"/>
</dbReference>
<evidence type="ECO:0000256" key="3">
    <source>
        <dbReference type="ARBA" id="ARBA00022563"/>
    </source>
</evidence>